<organism evidence="1">
    <name type="scientific">marine sediment metagenome</name>
    <dbReference type="NCBI Taxonomy" id="412755"/>
    <lineage>
        <taxon>unclassified sequences</taxon>
        <taxon>metagenomes</taxon>
        <taxon>ecological metagenomes</taxon>
    </lineage>
</organism>
<protein>
    <submittedName>
        <fullName evidence="1">Uncharacterized protein</fullName>
    </submittedName>
</protein>
<accession>A0A0F9G229</accession>
<name>A0A0F9G229_9ZZZZ</name>
<dbReference type="EMBL" id="LAZR01019385">
    <property type="protein sequence ID" value="KKL92739.1"/>
    <property type="molecule type" value="Genomic_DNA"/>
</dbReference>
<reference evidence="1" key="1">
    <citation type="journal article" date="2015" name="Nature">
        <title>Complex archaea that bridge the gap between prokaryotes and eukaryotes.</title>
        <authorList>
            <person name="Spang A."/>
            <person name="Saw J.H."/>
            <person name="Jorgensen S.L."/>
            <person name="Zaremba-Niedzwiedzka K."/>
            <person name="Martijn J."/>
            <person name="Lind A.E."/>
            <person name="van Eijk R."/>
            <person name="Schleper C."/>
            <person name="Guy L."/>
            <person name="Ettema T.J."/>
        </authorList>
    </citation>
    <scope>NUCLEOTIDE SEQUENCE</scope>
</reference>
<comment type="caution">
    <text evidence="1">The sequence shown here is derived from an EMBL/GenBank/DDBJ whole genome shotgun (WGS) entry which is preliminary data.</text>
</comment>
<dbReference type="AlphaFoldDB" id="A0A0F9G229"/>
<proteinExistence type="predicted"/>
<gene>
    <name evidence="1" type="ORF">LCGC14_1881650</name>
</gene>
<sequence>MQLPPKVATITFDAGIDQDYEMNIFKGTKITIRTLRKVYFRGTIESLLWKLKRREK</sequence>
<evidence type="ECO:0000313" key="1">
    <source>
        <dbReference type="EMBL" id="KKL92739.1"/>
    </source>
</evidence>